<accession>A0A6A6M8M0</accession>
<evidence type="ECO:0000256" key="2">
    <source>
        <dbReference type="ARBA" id="ARBA00022692"/>
    </source>
</evidence>
<comment type="subcellular location">
    <subcellularLocation>
        <location evidence="1">Endomembrane system</location>
        <topology evidence="1">Multi-pass membrane protein</topology>
    </subcellularLocation>
</comment>
<dbReference type="EMBL" id="JAAGAX010000008">
    <property type="protein sequence ID" value="KAF2308289.1"/>
    <property type="molecule type" value="Genomic_DNA"/>
</dbReference>
<dbReference type="GO" id="GO:0012505">
    <property type="term" value="C:endomembrane system"/>
    <property type="evidence" value="ECO:0007669"/>
    <property type="project" value="UniProtKB-SubCell"/>
</dbReference>
<feature type="transmembrane region" description="Helical" evidence="7">
    <location>
        <begin position="126"/>
        <end position="146"/>
    </location>
</feature>
<dbReference type="InterPro" id="IPR052222">
    <property type="entry name" value="DESIGUAL"/>
</dbReference>
<dbReference type="InterPro" id="IPR009606">
    <property type="entry name" value="DEAL/Modifying_wall_lignin1/2"/>
</dbReference>
<dbReference type="PANTHER" id="PTHR31769">
    <property type="entry name" value="OS07G0462200 PROTEIN-RELATED"/>
    <property type="match status" value="1"/>
</dbReference>
<organism evidence="8 9">
    <name type="scientific">Hevea brasiliensis</name>
    <name type="common">Para rubber tree</name>
    <name type="synonym">Siphonia brasiliensis</name>
    <dbReference type="NCBI Taxonomy" id="3981"/>
    <lineage>
        <taxon>Eukaryota</taxon>
        <taxon>Viridiplantae</taxon>
        <taxon>Streptophyta</taxon>
        <taxon>Embryophyta</taxon>
        <taxon>Tracheophyta</taxon>
        <taxon>Spermatophyta</taxon>
        <taxon>Magnoliopsida</taxon>
        <taxon>eudicotyledons</taxon>
        <taxon>Gunneridae</taxon>
        <taxon>Pentapetalae</taxon>
        <taxon>rosids</taxon>
        <taxon>fabids</taxon>
        <taxon>Malpighiales</taxon>
        <taxon>Euphorbiaceae</taxon>
        <taxon>Crotonoideae</taxon>
        <taxon>Micrandreae</taxon>
        <taxon>Hevea</taxon>
    </lineage>
</organism>
<comment type="similarity">
    <text evidence="6">Belongs to the DESIGUAL family.</text>
</comment>
<protein>
    <submittedName>
        <fullName evidence="8">Uncharacterized protein</fullName>
    </submittedName>
</protein>
<evidence type="ECO:0000313" key="8">
    <source>
        <dbReference type="EMBL" id="KAF2308289.1"/>
    </source>
</evidence>
<gene>
    <name evidence="8" type="ORF">GH714_039907</name>
</gene>
<evidence type="ECO:0000313" key="9">
    <source>
        <dbReference type="Proteomes" id="UP000467840"/>
    </source>
</evidence>
<reference evidence="8 9" key="1">
    <citation type="journal article" date="2020" name="Mol. Plant">
        <title>The Chromosome-Based Rubber Tree Genome Provides New Insights into Spurge Genome Evolution and Rubber Biosynthesis.</title>
        <authorList>
            <person name="Liu J."/>
            <person name="Shi C."/>
            <person name="Shi C.C."/>
            <person name="Li W."/>
            <person name="Zhang Q.J."/>
            <person name="Zhang Y."/>
            <person name="Li K."/>
            <person name="Lu H.F."/>
            <person name="Shi C."/>
            <person name="Zhu S.T."/>
            <person name="Xiao Z.Y."/>
            <person name="Nan H."/>
            <person name="Yue Y."/>
            <person name="Zhu X.G."/>
            <person name="Wu Y."/>
            <person name="Hong X.N."/>
            <person name="Fan G.Y."/>
            <person name="Tong Y."/>
            <person name="Zhang D."/>
            <person name="Mao C.L."/>
            <person name="Liu Y.L."/>
            <person name="Hao S.J."/>
            <person name="Liu W.Q."/>
            <person name="Lv M.Q."/>
            <person name="Zhang H.B."/>
            <person name="Liu Y."/>
            <person name="Hu-Tang G.R."/>
            <person name="Wang J.P."/>
            <person name="Wang J.H."/>
            <person name="Sun Y.H."/>
            <person name="Ni S.B."/>
            <person name="Chen W.B."/>
            <person name="Zhang X.C."/>
            <person name="Jiao Y.N."/>
            <person name="Eichler E.E."/>
            <person name="Li G.H."/>
            <person name="Liu X."/>
            <person name="Gao L.Z."/>
        </authorList>
    </citation>
    <scope>NUCLEOTIDE SEQUENCE [LARGE SCALE GENOMIC DNA]</scope>
    <source>
        <strain evidence="9">cv. GT1</strain>
        <tissue evidence="8">Leaf</tissue>
    </source>
</reference>
<feature type="transmembrane region" description="Helical" evidence="7">
    <location>
        <begin position="180"/>
        <end position="206"/>
    </location>
</feature>
<keyword evidence="9" id="KW-1185">Reference proteome</keyword>
<keyword evidence="5 7" id="KW-0472">Membrane</keyword>
<dbReference type="Pfam" id="PF06749">
    <property type="entry name" value="DUF1218"/>
    <property type="match status" value="1"/>
</dbReference>
<evidence type="ECO:0000256" key="6">
    <source>
        <dbReference type="ARBA" id="ARBA00029467"/>
    </source>
</evidence>
<feature type="transmembrane region" description="Helical" evidence="7">
    <location>
        <begin position="275"/>
        <end position="296"/>
    </location>
</feature>
<evidence type="ECO:0000256" key="1">
    <source>
        <dbReference type="ARBA" id="ARBA00004127"/>
    </source>
</evidence>
<proteinExistence type="inferred from homology"/>
<sequence>MWMMPTIPSDSLTLPDVEDADGIVQTVAIGNLHDSVSLGKLKERTPRDEMITSSKRRHCSGPSCGKYGHDASDCPIMGSDHLNGAALGYIRTTITVVDSTMPQRKAITHADLAPGPRCTDLGSKTAAFLMVLTILCGLFCFILCLIAEATRSQVTWVAGDVKGNTVNYECVYSGSGKTPLLCAAVAFVGLAVAMVVEHGYMLIAISKAPPPVLLTWDHNYASAKTITWQAGFFFVATWLCFAIGEILLLIGLSVESGHLKNWSRPRPSCLIIKQGLFSAAGVFSLLTVFLASGLYLTALRAQRISQEHENLRRQMLEASVLYASPPRSPPHQISATARENPIAGESHQIVQTPFRDRQAFCKNLSLV</sequence>
<keyword evidence="3" id="KW-0732">Signal</keyword>
<evidence type="ECO:0000256" key="4">
    <source>
        <dbReference type="ARBA" id="ARBA00022989"/>
    </source>
</evidence>
<evidence type="ECO:0000256" key="3">
    <source>
        <dbReference type="ARBA" id="ARBA00022729"/>
    </source>
</evidence>
<keyword evidence="2 7" id="KW-0812">Transmembrane</keyword>
<evidence type="ECO:0000256" key="7">
    <source>
        <dbReference type="SAM" id="Phobius"/>
    </source>
</evidence>
<evidence type="ECO:0000256" key="5">
    <source>
        <dbReference type="ARBA" id="ARBA00023136"/>
    </source>
</evidence>
<dbReference type="AlphaFoldDB" id="A0A6A6M8M0"/>
<dbReference type="Proteomes" id="UP000467840">
    <property type="component" value="Chromosome 9"/>
</dbReference>
<feature type="transmembrane region" description="Helical" evidence="7">
    <location>
        <begin position="226"/>
        <end position="254"/>
    </location>
</feature>
<name>A0A6A6M8M0_HEVBR</name>
<comment type="caution">
    <text evidence="8">The sequence shown here is derived from an EMBL/GenBank/DDBJ whole genome shotgun (WGS) entry which is preliminary data.</text>
</comment>
<keyword evidence="4 7" id="KW-1133">Transmembrane helix</keyword>